<dbReference type="SUPFAM" id="SSF89796">
    <property type="entry name" value="CoA-transferase family III (CaiB/BaiF)"/>
    <property type="match status" value="2"/>
</dbReference>
<proteinExistence type="inferred from homology"/>
<dbReference type="PANTHER" id="PTHR48207">
    <property type="entry name" value="SUCCINATE--HYDROXYMETHYLGLUTARATE COA-TRANSFERASE"/>
    <property type="match status" value="1"/>
</dbReference>
<organism evidence="3 4">
    <name type="scientific">Geodia barretti</name>
    <name type="common">Barrett's horny sponge</name>
    <dbReference type="NCBI Taxonomy" id="519541"/>
    <lineage>
        <taxon>Eukaryota</taxon>
        <taxon>Metazoa</taxon>
        <taxon>Porifera</taxon>
        <taxon>Demospongiae</taxon>
        <taxon>Heteroscleromorpha</taxon>
        <taxon>Tetractinellida</taxon>
        <taxon>Astrophorina</taxon>
        <taxon>Geodiidae</taxon>
        <taxon>Geodia</taxon>
    </lineage>
</organism>
<evidence type="ECO:0000256" key="1">
    <source>
        <dbReference type="ARBA" id="ARBA00008383"/>
    </source>
</evidence>
<dbReference type="Gene3D" id="3.30.1540.10">
    <property type="entry name" value="formyl-coa transferase, domain 3"/>
    <property type="match status" value="1"/>
</dbReference>
<protein>
    <submittedName>
        <fullName evidence="3">Succinyl-CoA--D-citramalate CoA-transferase</fullName>
    </submittedName>
</protein>
<evidence type="ECO:0000256" key="2">
    <source>
        <dbReference type="ARBA" id="ARBA00022679"/>
    </source>
</evidence>
<comment type="similarity">
    <text evidence="1">Belongs to the CoA-transferase III family.</text>
</comment>
<comment type="caution">
    <text evidence="3">The sequence shown here is derived from an EMBL/GenBank/DDBJ whole genome shotgun (WGS) entry which is preliminary data.</text>
</comment>
<dbReference type="InterPro" id="IPR044855">
    <property type="entry name" value="CoA-Trfase_III_dom3_sf"/>
</dbReference>
<keyword evidence="2" id="KW-0808">Transferase</keyword>
<dbReference type="InterPro" id="IPR050483">
    <property type="entry name" value="CoA-transferase_III_domain"/>
</dbReference>
<evidence type="ECO:0000313" key="3">
    <source>
        <dbReference type="EMBL" id="CAI8035000.1"/>
    </source>
</evidence>
<dbReference type="PANTHER" id="PTHR48207:SF4">
    <property type="entry name" value="BLL6097 PROTEIN"/>
    <property type="match status" value="1"/>
</dbReference>
<sequence length="638" mass="69686">MGGLTYIQGDDAKPPCVSPCEQGVYLASLHAAFGALMALWERRASGRGQLVETSVQEVLANLYFLIVNYGLWSDIPYRMGARNFMPPNGYYPCRDGYVFIATLMSGLWEKLAGAVGDPRLADEALRNPDYRNEHPELVDPILEEFASGFDRWAFTSLLQSHGVPAAPWCSVADVADNEHLRAREFFIDFEQPPVGRLRSAGPMFLAPAAPLRIRRPAPRVGEHQDEVLAELEAPAQGLPAPAGGIENGLPLAGIRVLDLSRAWAGPYGTRYLADFGADVIKVETGKYPDGRQPDNPGYGEINRNKRSVTLNFQTPEGQGLLRRLVAVSDVVVENFSPRVMVKYDLDYAHLKEVRSDLIMVSLPGYGRQGPHGGYVSFGGPLMAYTGMSYLWGHPDSPPNARVKVAQPDYIAAATQTLAVMAALHHRAATGEGQHVEIAQVETTIAAMEGVYLDYFANGTVAGPMGNRDPNAVPQGCYPCLGHEAWCVISCTTDAQWRILATVIGGEVLADDASLATAEKRWQRHDELDELIGKWTRDRTPYQVMRDLQAAGVPAGVMQTSEDLWRDVHLRARDYPVMMAHHDLGTLEHAGMSVRLHATPGRIQRPVGPMGEANAEVFRGLLGLSESELGRLMAAGVIA</sequence>
<dbReference type="Gene3D" id="3.40.50.10540">
    <property type="entry name" value="Crotonobetainyl-coa:carnitine coa-transferase, domain 1"/>
    <property type="match status" value="3"/>
</dbReference>
<reference evidence="3" key="1">
    <citation type="submission" date="2023-03" db="EMBL/GenBank/DDBJ databases">
        <authorList>
            <person name="Steffen K."/>
            <person name="Cardenas P."/>
        </authorList>
    </citation>
    <scope>NUCLEOTIDE SEQUENCE</scope>
</reference>
<dbReference type="Pfam" id="PF02515">
    <property type="entry name" value="CoA_transf_3"/>
    <property type="match status" value="2"/>
</dbReference>
<dbReference type="Proteomes" id="UP001174909">
    <property type="component" value="Unassembled WGS sequence"/>
</dbReference>
<dbReference type="InterPro" id="IPR023606">
    <property type="entry name" value="CoA-Trfase_III_dom_1_sf"/>
</dbReference>
<evidence type="ECO:0000313" key="4">
    <source>
        <dbReference type="Proteomes" id="UP001174909"/>
    </source>
</evidence>
<dbReference type="AlphaFoldDB" id="A0AA35SRM1"/>
<dbReference type="EMBL" id="CASHTH010002766">
    <property type="protein sequence ID" value="CAI8035000.1"/>
    <property type="molecule type" value="Genomic_DNA"/>
</dbReference>
<name>A0AA35SRM1_GEOBA</name>
<dbReference type="InterPro" id="IPR003673">
    <property type="entry name" value="CoA-Trfase_fam_III"/>
</dbReference>
<keyword evidence="4" id="KW-1185">Reference proteome</keyword>
<accession>A0AA35SRM1</accession>
<dbReference type="GO" id="GO:0008410">
    <property type="term" value="F:CoA-transferase activity"/>
    <property type="evidence" value="ECO:0007669"/>
    <property type="project" value="TreeGrafter"/>
</dbReference>
<gene>
    <name evidence="3" type="ORF">GBAR_LOCUS19645</name>
</gene>